<protein>
    <recommendedName>
        <fullName evidence="17">Protein kinase domain-containing protein</fullName>
    </recommendedName>
</protein>
<dbReference type="Gene3D" id="3.80.10.10">
    <property type="entry name" value="Ribonuclease Inhibitor"/>
    <property type="match status" value="2"/>
</dbReference>
<keyword evidence="5 16" id="KW-0732">Signal</keyword>
<dbReference type="AlphaFoldDB" id="A0A565CRU2"/>
<dbReference type="SUPFAM" id="SSF52058">
    <property type="entry name" value="L domain-like"/>
    <property type="match status" value="1"/>
</dbReference>
<dbReference type="PROSITE" id="PS00107">
    <property type="entry name" value="PROTEIN_KINASE_ATP"/>
    <property type="match status" value="1"/>
</dbReference>
<dbReference type="PANTHER" id="PTHR48010">
    <property type="entry name" value="OS05G0588300 PROTEIN"/>
    <property type="match status" value="1"/>
</dbReference>
<evidence type="ECO:0000259" key="17">
    <source>
        <dbReference type="PROSITE" id="PS50011"/>
    </source>
</evidence>
<dbReference type="FunFam" id="3.80.10.10:FF:000431">
    <property type="entry name" value="Leucine-rich repeat receptor-like protein kinase"/>
    <property type="match status" value="1"/>
</dbReference>
<keyword evidence="11" id="KW-0675">Receptor</keyword>
<evidence type="ECO:0000256" key="16">
    <source>
        <dbReference type="SAM" id="SignalP"/>
    </source>
</evidence>
<dbReference type="PROSITE" id="PS50011">
    <property type="entry name" value="PROTEIN_KINASE_DOM"/>
    <property type="match status" value="1"/>
</dbReference>
<proteinExistence type="inferred from homology"/>
<dbReference type="FunFam" id="1.10.510.10:FF:000095">
    <property type="entry name" value="protein STRUBBELIG-RECEPTOR FAMILY 8"/>
    <property type="match status" value="1"/>
</dbReference>
<evidence type="ECO:0000256" key="7">
    <source>
        <dbReference type="ARBA" id="ARBA00022741"/>
    </source>
</evidence>
<feature type="chain" id="PRO_5021806013" description="Protein kinase domain-containing protein" evidence="16">
    <location>
        <begin position="29"/>
        <end position="641"/>
    </location>
</feature>
<dbReference type="Pfam" id="PF13855">
    <property type="entry name" value="LRR_8"/>
    <property type="match status" value="1"/>
</dbReference>
<evidence type="ECO:0000256" key="6">
    <source>
        <dbReference type="ARBA" id="ARBA00022737"/>
    </source>
</evidence>
<dbReference type="InterPro" id="IPR011009">
    <property type="entry name" value="Kinase-like_dom_sf"/>
</dbReference>
<dbReference type="Gene3D" id="1.10.510.10">
    <property type="entry name" value="Transferase(Phosphotransferase) domain 1"/>
    <property type="match status" value="1"/>
</dbReference>
<evidence type="ECO:0000256" key="11">
    <source>
        <dbReference type="ARBA" id="ARBA00023170"/>
    </source>
</evidence>
<keyword evidence="19" id="KW-1185">Reference proteome</keyword>
<dbReference type="InterPro" id="IPR001245">
    <property type="entry name" value="Ser-Thr/Tyr_kinase_cat_dom"/>
</dbReference>
<comment type="subcellular location">
    <subcellularLocation>
        <location evidence="1">Membrane</location>
        <topology evidence="1">Single-pass membrane protein</topology>
    </subcellularLocation>
</comment>
<organism evidence="18 19">
    <name type="scientific">Arabis nemorensis</name>
    <dbReference type="NCBI Taxonomy" id="586526"/>
    <lineage>
        <taxon>Eukaryota</taxon>
        <taxon>Viridiplantae</taxon>
        <taxon>Streptophyta</taxon>
        <taxon>Embryophyta</taxon>
        <taxon>Tracheophyta</taxon>
        <taxon>Spermatophyta</taxon>
        <taxon>Magnoliopsida</taxon>
        <taxon>eudicotyledons</taxon>
        <taxon>Gunneridae</taxon>
        <taxon>Pentapetalae</taxon>
        <taxon>rosids</taxon>
        <taxon>malvids</taxon>
        <taxon>Brassicales</taxon>
        <taxon>Brassicaceae</taxon>
        <taxon>Arabideae</taxon>
        <taxon>Arabis</taxon>
    </lineage>
</organism>
<feature type="transmembrane region" description="Helical" evidence="15">
    <location>
        <begin position="268"/>
        <end position="291"/>
    </location>
</feature>
<dbReference type="EMBL" id="CABITT030000008">
    <property type="protein sequence ID" value="VVB16440.1"/>
    <property type="molecule type" value="Genomic_DNA"/>
</dbReference>
<evidence type="ECO:0000256" key="10">
    <source>
        <dbReference type="ARBA" id="ARBA00023136"/>
    </source>
</evidence>
<feature type="region of interest" description="Disordered" evidence="14">
    <location>
        <begin position="234"/>
        <end position="253"/>
    </location>
</feature>
<comment type="caution">
    <text evidence="18">The sequence shown here is derived from an EMBL/GenBank/DDBJ whole genome shotgun (WGS) entry which is preliminary data.</text>
</comment>
<feature type="signal peptide" evidence="16">
    <location>
        <begin position="1"/>
        <end position="28"/>
    </location>
</feature>
<comment type="similarity">
    <text evidence="12">Belongs to the protein kinase superfamily.</text>
</comment>
<evidence type="ECO:0000256" key="9">
    <source>
        <dbReference type="ARBA" id="ARBA00022989"/>
    </source>
</evidence>
<dbReference type="FunFam" id="3.80.10.10:FF:000731">
    <property type="entry name" value="Leucine-rich repeat receptor-like protein kinase"/>
    <property type="match status" value="1"/>
</dbReference>
<evidence type="ECO:0000256" key="5">
    <source>
        <dbReference type="ARBA" id="ARBA00022729"/>
    </source>
</evidence>
<feature type="region of interest" description="Disordered" evidence="14">
    <location>
        <begin position="614"/>
        <end position="641"/>
    </location>
</feature>
<dbReference type="Gene3D" id="3.30.200.20">
    <property type="entry name" value="Phosphorylase Kinase, domain 1"/>
    <property type="match status" value="1"/>
</dbReference>
<keyword evidence="6" id="KW-0677">Repeat</keyword>
<dbReference type="Pfam" id="PF08263">
    <property type="entry name" value="LRRNT_2"/>
    <property type="match status" value="1"/>
</dbReference>
<feature type="compositionally biased region" description="Basic and acidic residues" evidence="14">
    <location>
        <begin position="614"/>
        <end position="634"/>
    </location>
</feature>
<dbReference type="PANTHER" id="PTHR48010:SF59">
    <property type="entry name" value="PROTEIN KINASE DOMAIN-CONTAINING PROTEIN"/>
    <property type="match status" value="1"/>
</dbReference>
<dbReference type="Proteomes" id="UP000489600">
    <property type="component" value="Unassembled WGS sequence"/>
</dbReference>
<dbReference type="GO" id="GO:0005524">
    <property type="term" value="F:ATP binding"/>
    <property type="evidence" value="ECO:0007669"/>
    <property type="project" value="UniProtKB-UniRule"/>
</dbReference>
<dbReference type="FunFam" id="3.30.200.20:FF:000307">
    <property type="entry name" value="pollen receptor-like kinase 1"/>
    <property type="match status" value="1"/>
</dbReference>
<dbReference type="OrthoDB" id="69842at2759"/>
<evidence type="ECO:0000313" key="19">
    <source>
        <dbReference type="Proteomes" id="UP000489600"/>
    </source>
</evidence>
<feature type="binding site" evidence="13">
    <location>
        <position position="381"/>
    </location>
    <ligand>
        <name>ATP</name>
        <dbReference type="ChEBI" id="CHEBI:30616"/>
    </ligand>
</feature>
<feature type="domain" description="Protein kinase" evidence="17">
    <location>
        <begin position="344"/>
        <end position="615"/>
    </location>
</feature>
<evidence type="ECO:0000256" key="3">
    <source>
        <dbReference type="ARBA" id="ARBA00022614"/>
    </source>
</evidence>
<keyword evidence="9 15" id="KW-1133">Transmembrane helix</keyword>
<dbReference type="InterPro" id="IPR032675">
    <property type="entry name" value="LRR_dom_sf"/>
</dbReference>
<keyword evidence="3" id="KW-0433">Leucine-rich repeat</keyword>
<keyword evidence="10 15" id="KW-0472">Membrane</keyword>
<gene>
    <name evidence="18" type="ORF">ANE_LOCUS26884</name>
</gene>
<name>A0A565CRU2_9BRAS</name>
<evidence type="ECO:0000256" key="2">
    <source>
        <dbReference type="ARBA" id="ARBA00022553"/>
    </source>
</evidence>
<evidence type="ECO:0000313" key="18">
    <source>
        <dbReference type="EMBL" id="VVB16440.1"/>
    </source>
</evidence>
<evidence type="ECO:0000256" key="8">
    <source>
        <dbReference type="ARBA" id="ARBA00022840"/>
    </source>
</evidence>
<evidence type="ECO:0000256" key="15">
    <source>
        <dbReference type="SAM" id="Phobius"/>
    </source>
</evidence>
<sequence>MLMMQLHFQFGLVSFLFVTTTFCSSAIADLNSDRQALLAFAASVPHLRKLNWNSTNHICKSWVGVTCTSGGTRVLALRLPGIGLVGPIPPDTLGKLESLKILSLRSNLLSGNLPPDISSLPSLHYLFLQHNNFSGEVPSFSSPQLSILDLSFNSYTGKIPVALQNLKHLTGLSLQNNNLSGPIPNLDTTSLRRLNLSNNHLDGSIPSALGGFPSSSFSGNTLLCGLPLQPCASPPRPSPLTPPVSSPPLPPFPHNKEVSKRKLHVSSIILIAAGGAALLLFITGIILCCCIKKKDKREDSIVKAKTLTEKAKQEFGSGVQEAEKNKLVFFQGCSYNFDLEDLLRASAEVLGKGSYGTTYKAVLEESTTVVVKRLKEVAAGKREFEQQMEIIGRVGQHPSMVPLRAYYYSKDEKLMVYDYYPAGNLASLLHGNRGGERMPLDWDSRVKITLAAAKGITHIHAVGGSKFTHGNIKSSNVIMKQETEVCISDFGLTPLMAVPIAPMRGAGYRAPELIQTRKHTHKSDIYSFGVLILEMLTGKSPVQSPSREDMVDLPRWVQSVVREEWTSEVFDVELMKFQNTEEEMVQMLQVAMACVAQMPEVRPTMDEVVRMIEEIRGSDSETRPSSDDNSKPKDSNVQITP</sequence>
<keyword evidence="4 15" id="KW-0812">Transmembrane</keyword>
<dbReference type="InterPro" id="IPR013210">
    <property type="entry name" value="LRR_N_plant-typ"/>
</dbReference>
<dbReference type="GO" id="GO:0016020">
    <property type="term" value="C:membrane"/>
    <property type="evidence" value="ECO:0007669"/>
    <property type="project" value="UniProtKB-SubCell"/>
</dbReference>
<keyword evidence="2" id="KW-0597">Phosphoprotein</keyword>
<dbReference type="InterPro" id="IPR017441">
    <property type="entry name" value="Protein_kinase_ATP_BS"/>
</dbReference>
<keyword evidence="7 13" id="KW-0547">Nucleotide-binding</keyword>
<evidence type="ECO:0000256" key="1">
    <source>
        <dbReference type="ARBA" id="ARBA00004167"/>
    </source>
</evidence>
<evidence type="ECO:0000256" key="12">
    <source>
        <dbReference type="ARBA" id="ARBA00038349"/>
    </source>
</evidence>
<dbReference type="Pfam" id="PF07714">
    <property type="entry name" value="PK_Tyr_Ser-Thr"/>
    <property type="match status" value="1"/>
</dbReference>
<evidence type="ECO:0000256" key="14">
    <source>
        <dbReference type="SAM" id="MobiDB-lite"/>
    </source>
</evidence>
<accession>A0A565CRU2</accession>
<dbReference type="GO" id="GO:0004672">
    <property type="term" value="F:protein kinase activity"/>
    <property type="evidence" value="ECO:0007669"/>
    <property type="project" value="InterPro"/>
</dbReference>
<dbReference type="Pfam" id="PF00560">
    <property type="entry name" value="LRR_1"/>
    <property type="match status" value="2"/>
</dbReference>
<evidence type="ECO:0000256" key="4">
    <source>
        <dbReference type="ARBA" id="ARBA00022692"/>
    </source>
</evidence>
<keyword evidence="8 13" id="KW-0067">ATP-binding</keyword>
<dbReference type="InterPro" id="IPR001611">
    <property type="entry name" value="Leu-rich_rpt"/>
</dbReference>
<dbReference type="InterPro" id="IPR000719">
    <property type="entry name" value="Prot_kinase_dom"/>
</dbReference>
<dbReference type="InterPro" id="IPR050994">
    <property type="entry name" value="At_inactive_RLKs"/>
</dbReference>
<reference evidence="18" key="1">
    <citation type="submission" date="2019-07" db="EMBL/GenBank/DDBJ databases">
        <authorList>
            <person name="Dittberner H."/>
        </authorList>
    </citation>
    <scope>NUCLEOTIDE SEQUENCE [LARGE SCALE GENOMIC DNA]</scope>
</reference>
<dbReference type="SUPFAM" id="SSF56112">
    <property type="entry name" value="Protein kinase-like (PK-like)"/>
    <property type="match status" value="1"/>
</dbReference>
<evidence type="ECO:0000256" key="13">
    <source>
        <dbReference type="PROSITE-ProRule" id="PRU10141"/>
    </source>
</evidence>